<dbReference type="EMBL" id="SRLO01000002">
    <property type="protein sequence ID" value="TNN89360.1"/>
    <property type="molecule type" value="Genomic_DNA"/>
</dbReference>
<dbReference type="Proteomes" id="UP000314294">
    <property type="component" value="Unassembled WGS sequence"/>
</dbReference>
<gene>
    <name evidence="1" type="ORF">EYF80_000648</name>
</gene>
<organism evidence="1 2">
    <name type="scientific">Liparis tanakae</name>
    <name type="common">Tanaka's snailfish</name>
    <dbReference type="NCBI Taxonomy" id="230148"/>
    <lineage>
        <taxon>Eukaryota</taxon>
        <taxon>Metazoa</taxon>
        <taxon>Chordata</taxon>
        <taxon>Craniata</taxon>
        <taxon>Vertebrata</taxon>
        <taxon>Euteleostomi</taxon>
        <taxon>Actinopterygii</taxon>
        <taxon>Neopterygii</taxon>
        <taxon>Teleostei</taxon>
        <taxon>Neoteleostei</taxon>
        <taxon>Acanthomorphata</taxon>
        <taxon>Eupercaria</taxon>
        <taxon>Perciformes</taxon>
        <taxon>Cottioidei</taxon>
        <taxon>Cottales</taxon>
        <taxon>Liparidae</taxon>
        <taxon>Liparis</taxon>
    </lineage>
</organism>
<evidence type="ECO:0000313" key="1">
    <source>
        <dbReference type="EMBL" id="TNN89360.1"/>
    </source>
</evidence>
<accession>A0A4Z2JGS9</accession>
<comment type="caution">
    <text evidence="1">The sequence shown here is derived from an EMBL/GenBank/DDBJ whole genome shotgun (WGS) entry which is preliminary data.</text>
</comment>
<proteinExistence type="predicted"/>
<name>A0A4Z2JGS9_9TELE</name>
<dbReference type="AlphaFoldDB" id="A0A4Z2JGS9"/>
<sequence length="66" mass="7282">MRQLGLDLSGIPSLVHRPSIKARLRFTSKEQISHSDTSTSSKPFTTCRRFSAWPSGVLDGPSLPLE</sequence>
<evidence type="ECO:0000313" key="2">
    <source>
        <dbReference type="Proteomes" id="UP000314294"/>
    </source>
</evidence>
<keyword evidence="2" id="KW-1185">Reference proteome</keyword>
<protein>
    <submittedName>
        <fullName evidence="1">Uncharacterized protein</fullName>
    </submittedName>
</protein>
<reference evidence="1 2" key="1">
    <citation type="submission" date="2019-03" db="EMBL/GenBank/DDBJ databases">
        <title>First draft genome of Liparis tanakae, snailfish: a comprehensive survey of snailfish specific genes.</title>
        <authorList>
            <person name="Kim W."/>
            <person name="Song I."/>
            <person name="Jeong J.-H."/>
            <person name="Kim D."/>
            <person name="Kim S."/>
            <person name="Ryu S."/>
            <person name="Song J.Y."/>
            <person name="Lee S.K."/>
        </authorList>
    </citation>
    <scope>NUCLEOTIDE SEQUENCE [LARGE SCALE GENOMIC DNA]</scope>
    <source>
        <tissue evidence="1">Muscle</tissue>
    </source>
</reference>